<dbReference type="NCBIfam" id="TIGR03595">
    <property type="entry name" value="Obg_CgtA_exten"/>
    <property type="match status" value="1"/>
</dbReference>
<feature type="binding site" evidence="9">
    <location>
        <begin position="282"/>
        <end position="285"/>
    </location>
    <ligand>
        <name>GTP</name>
        <dbReference type="ChEBI" id="CHEBI:37565"/>
    </ligand>
</feature>
<evidence type="ECO:0000259" key="11">
    <source>
        <dbReference type="PROSITE" id="PS51881"/>
    </source>
</evidence>
<keyword evidence="6 9" id="KW-0378">Hydrolase</keyword>
<dbReference type="InterPro" id="IPR006169">
    <property type="entry name" value="GTP1_OBG_dom"/>
</dbReference>
<sequence length="434" mass="47373">MFVDQVKINVKAGNGGNGMVAFRREKYVPNGGPAGGDGGRGGNVIFKVDSGMNTLMDFRYHRKFKAANGGNGANKSMTGRSADDLVIPVPEGTTVTNTETGAVVGDLTKPDQELVVAKAGRGGRGNIHFASPTNPAPEIAENGEPGEEISLSLELKVLADVGLVGFPSAGKSTLLSVITSAKPKIAGYHFTTLVPNLGMVRLDDGRDFAVADLPGLVEGASNGVGLGFQFLRHVERTRVILHLVDMSGIEGRDPFDDYLAINKELEQYDERILKRPQIIVATKMDLPDAEDNLQEFKKRLNESQDSQTDVPEIFPISSVTHTGLTELIRKTADLLDTTKLSDLEKPQDTTKQYDYKPADSSDFHISYDKEYESWVITGDKIERLFKMTNTEHDQSMLRFARQMHGMGIDDALRKAGAKDGDTVTILDFSFTYVE</sequence>
<dbReference type="NCBIfam" id="NF008955">
    <property type="entry name" value="PRK12297.1"/>
    <property type="match status" value="1"/>
</dbReference>
<dbReference type="InterPro" id="IPR015349">
    <property type="entry name" value="OCT_dom"/>
</dbReference>
<dbReference type="FunFam" id="2.70.210.12:FF:000001">
    <property type="entry name" value="GTPase Obg"/>
    <property type="match status" value="1"/>
</dbReference>
<feature type="domain" description="OBG-type G" evidence="10">
    <location>
        <begin position="159"/>
        <end position="336"/>
    </location>
</feature>
<dbReference type="GO" id="GO:0005525">
    <property type="term" value="F:GTP binding"/>
    <property type="evidence" value="ECO:0007669"/>
    <property type="project" value="UniProtKB-UniRule"/>
</dbReference>
<dbReference type="InterPro" id="IPR045086">
    <property type="entry name" value="OBG_GTPase"/>
</dbReference>
<dbReference type="PROSITE" id="PS51710">
    <property type="entry name" value="G_OBG"/>
    <property type="match status" value="1"/>
</dbReference>
<dbReference type="PROSITE" id="PS00905">
    <property type="entry name" value="GTP1_OBG"/>
    <property type="match status" value="1"/>
</dbReference>
<dbReference type="PANTHER" id="PTHR11702:SF31">
    <property type="entry name" value="MITOCHONDRIAL RIBOSOME-ASSOCIATED GTPASE 2"/>
    <property type="match status" value="1"/>
</dbReference>
<dbReference type="CDD" id="cd01898">
    <property type="entry name" value="Obg"/>
    <property type="match status" value="1"/>
</dbReference>
<keyword evidence="3 9" id="KW-0963">Cytoplasm</keyword>
<dbReference type="EC" id="3.6.5.-" evidence="9"/>
<dbReference type="Pfam" id="PF01018">
    <property type="entry name" value="GTP1_OBG"/>
    <property type="match status" value="1"/>
</dbReference>
<proteinExistence type="inferred from homology"/>
<evidence type="ECO:0000256" key="7">
    <source>
        <dbReference type="ARBA" id="ARBA00022842"/>
    </source>
</evidence>
<dbReference type="InterPro" id="IPR036346">
    <property type="entry name" value="GTP-bd_prot_GTP1/OBG_C_sf"/>
</dbReference>
<dbReference type="InterPro" id="IPR006073">
    <property type="entry name" value="GTP-bd"/>
</dbReference>
<comment type="function">
    <text evidence="9">An essential GTPase which binds GTP, GDP and possibly (p)ppGpp with moderate affinity, with high nucleotide exchange rates and a fairly low GTP hydrolysis rate. Plays a role in control of the cell cycle, stress response, ribosome biogenesis and in those bacteria that undergo differentiation, in morphogenesis control.</text>
</comment>
<protein>
    <recommendedName>
        <fullName evidence="9">GTPase Obg</fullName>
        <ecNumber evidence="9">3.6.5.-</ecNumber>
    </recommendedName>
    <alternativeName>
        <fullName evidence="9">GTP-binding protein Obg</fullName>
    </alternativeName>
</protein>
<feature type="binding site" evidence="9">
    <location>
        <begin position="190"/>
        <end position="194"/>
    </location>
    <ligand>
        <name>GTP</name>
        <dbReference type="ChEBI" id="CHEBI:37565"/>
    </ligand>
</feature>
<evidence type="ECO:0000256" key="5">
    <source>
        <dbReference type="ARBA" id="ARBA00022741"/>
    </source>
</evidence>
<comment type="subcellular location">
    <subcellularLocation>
        <location evidence="9">Cytoplasm</location>
    </subcellularLocation>
</comment>
<evidence type="ECO:0000256" key="3">
    <source>
        <dbReference type="ARBA" id="ARBA00022490"/>
    </source>
</evidence>
<dbReference type="InterPro" id="IPR031167">
    <property type="entry name" value="G_OBG"/>
</dbReference>
<dbReference type="GO" id="GO:0000287">
    <property type="term" value="F:magnesium ion binding"/>
    <property type="evidence" value="ECO:0007669"/>
    <property type="project" value="InterPro"/>
</dbReference>
<comment type="caution">
    <text evidence="13">The sequence shown here is derived from an EMBL/GenBank/DDBJ whole genome shotgun (WGS) entry which is preliminary data.</text>
</comment>
<dbReference type="InterPro" id="IPR027417">
    <property type="entry name" value="P-loop_NTPase"/>
</dbReference>
<dbReference type="InterPro" id="IPR006074">
    <property type="entry name" value="GTP1-OBG_CS"/>
</dbReference>
<dbReference type="Gene3D" id="3.40.50.300">
    <property type="entry name" value="P-loop containing nucleotide triphosphate hydrolases"/>
    <property type="match status" value="1"/>
</dbReference>
<dbReference type="Proteomes" id="UP000051164">
    <property type="component" value="Unassembled WGS sequence"/>
</dbReference>
<reference evidence="13 14" key="1">
    <citation type="journal article" date="2015" name="Genome Announc.">
        <title>Expanding the biotechnology potential of lactobacilli through comparative genomics of 213 strains and associated genera.</title>
        <authorList>
            <person name="Sun Z."/>
            <person name="Harris H.M."/>
            <person name="McCann A."/>
            <person name="Guo C."/>
            <person name="Argimon S."/>
            <person name="Zhang W."/>
            <person name="Yang X."/>
            <person name="Jeffery I.B."/>
            <person name="Cooney J.C."/>
            <person name="Kagawa T.F."/>
            <person name="Liu W."/>
            <person name="Song Y."/>
            <person name="Salvetti E."/>
            <person name="Wrobel A."/>
            <person name="Rasinkangas P."/>
            <person name="Parkhill J."/>
            <person name="Rea M.C."/>
            <person name="O'Sullivan O."/>
            <person name="Ritari J."/>
            <person name="Douillard F.P."/>
            <person name="Paul Ross R."/>
            <person name="Yang R."/>
            <person name="Briner A.E."/>
            <person name="Felis G.E."/>
            <person name="de Vos W.M."/>
            <person name="Barrangou R."/>
            <person name="Klaenhammer T.R."/>
            <person name="Caufield P.W."/>
            <person name="Cui Y."/>
            <person name="Zhang H."/>
            <person name="O'Toole P.W."/>
        </authorList>
    </citation>
    <scope>NUCLEOTIDE SEQUENCE [LARGE SCALE GENOMIC DNA]</scope>
    <source>
        <strain evidence="13 14">DSM 20587</strain>
    </source>
</reference>
<name>A0A8E1RJM9_LENKE</name>
<evidence type="ECO:0000256" key="1">
    <source>
        <dbReference type="ARBA" id="ARBA00001946"/>
    </source>
</evidence>
<dbReference type="Pfam" id="PF09269">
    <property type="entry name" value="DUF1967"/>
    <property type="match status" value="1"/>
</dbReference>
<dbReference type="PROSITE" id="PS51883">
    <property type="entry name" value="OBG"/>
    <property type="match status" value="1"/>
</dbReference>
<feature type="binding site" evidence="9">
    <location>
        <position position="192"/>
    </location>
    <ligand>
        <name>Mg(2+)</name>
        <dbReference type="ChEBI" id="CHEBI:18420"/>
    </ligand>
</feature>
<keyword evidence="4 9" id="KW-0479">Metal-binding</keyword>
<evidence type="ECO:0000256" key="6">
    <source>
        <dbReference type="ARBA" id="ARBA00022801"/>
    </source>
</evidence>
<dbReference type="Gene3D" id="3.30.300.350">
    <property type="entry name" value="GTP-binding protein OBG, C-terminal domain"/>
    <property type="match status" value="1"/>
</dbReference>
<comment type="cofactor">
    <cofactor evidence="1 9">
        <name>Mg(2+)</name>
        <dbReference type="ChEBI" id="CHEBI:18420"/>
    </cofactor>
</comment>
<dbReference type="NCBIfam" id="TIGR02729">
    <property type="entry name" value="Obg_CgtA"/>
    <property type="match status" value="1"/>
</dbReference>
<dbReference type="AlphaFoldDB" id="A0A8E1RJM9"/>
<dbReference type="PROSITE" id="PS51881">
    <property type="entry name" value="OCT"/>
    <property type="match status" value="1"/>
</dbReference>
<organism evidence="13 14">
    <name type="scientific">Lentilactobacillus kefiri DSM 20587 = JCM 5818</name>
    <dbReference type="NCBI Taxonomy" id="1423764"/>
    <lineage>
        <taxon>Bacteria</taxon>
        <taxon>Bacillati</taxon>
        <taxon>Bacillota</taxon>
        <taxon>Bacilli</taxon>
        <taxon>Lactobacillales</taxon>
        <taxon>Lactobacillaceae</taxon>
        <taxon>Lentilactobacillus</taxon>
    </lineage>
</organism>
<dbReference type="SUPFAM" id="SSF52540">
    <property type="entry name" value="P-loop containing nucleoside triphosphate hydrolases"/>
    <property type="match status" value="1"/>
</dbReference>
<feature type="domain" description="Obg" evidence="12">
    <location>
        <begin position="1"/>
        <end position="158"/>
    </location>
</feature>
<evidence type="ECO:0000256" key="2">
    <source>
        <dbReference type="ARBA" id="ARBA00007699"/>
    </source>
</evidence>
<evidence type="ECO:0000256" key="8">
    <source>
        <dbReference type="ARBA" id="ARBA00023134"/>
    </source>
</evidence>
<dbReference type="PANTHER" id="PTHR11702">
    <property type="entry name" value="DEVELOPMENTALLY REGULATED GTP-BINDING PROTEIN-RELATED"/>
    <property type="match status" value="1"/>
</dbReference>
<comment type="subunit">
    <text evidence="9">Monomer.</text>
</comment>
<feature type="binding site" evidence="9">
    <location>
        <begin position="212"/>
        <end position="215"/>
    </location>
    <ligand>
        <name>GTP</name>
        <dbReference type="ChEBI" id="CHEBI:37565"/>
    </ligand>
</feature>
<dbReference type="GO" id="GO:0042254">
    <property type="term" value="P:ribosome biogenesis"/>
    <property type="evidence" value="ECO:0007669"/>
    <property type="project" value="UniProtKB-UniRule"/>
</dbReference>
<dbReference type="GO" id="GO:0005737">
    <property type="term" value="C:cytoplasm"/>
    <property type="evidence" value="ECO:0007669"/>
    <property type="project" value="UniProtKB-SubCell"/>
</dbReference>
<feature type="binding site" evidence="9">
    <location>
        <begin position="317"/>
        <end position="319"/>
    </location>
    <ligand>
        <name>GTP</name>
        <dbReference type="ChEBI" id="CHEBI:37565"/>
    </ligand>
</feature>
<keyword evidence="5 9" id="KW-0547">Nucleotide-binding</keyword>
<dbReference type="InterPro" id="IPR014100">
    <property type="entry name" value="GTP-bd_Obg/CgtA"/>
</dbReference>
<dbReference type="RefSeq" id="WP_056982207.1">
    <property type="nucleotide sequence ID" value="NZ_AYYV01000042.1"/>
</dbReference>
<evidence type="ECO:0000256" key="9">
    <source>
        <dbReference type="HAMAP-Rule" id="MF_01454"/>
    </source>
</evidence>
<dbReference type="SUPFAM" id="SSF102741">
    <property type="entry name" value="Obg GTP-binding protein C-terminal domain"/>
    <property type="match status" value="1"/>
</dbReference>
<feature type="domain" description="OCT" evidence="11">
    <location>
        <begin position="355"/>
        <end position="434"/>
    </location>
</feature>
<dbReference type="InterPro" id="IPR036726">
    <property type="entry name" value="GTP1_OBG_dom_sf"/>
</dbReference>
<dbReference type="NCBIfam" id="NF008956">
    <property type="entry name" value="PRK12299.1"/>
    <property type="match status" value="1"/>
</dbReference>
<comment type="similarity">
    <text evidence="2 9">Belongs to the TRAFAC class OBG-HflX-like GTPase superfamily. OBG GTPase family.</text>
</comment>
<keyword evidence="8 9" id="KW-0342">GTP-binding</keyword>
<feature type="binding site" evidence="9">
    <location>
        <position position="172"/>
    </location>
    <ligand>
        <name>Mg(2+)</name>
        <dbReference type="ChEBI" id="CHEBI:18420"/>
    </ligand>
</feature>
<keyword evidence="7 9" id="KW-0460">Magnesium</keyword>
<evidence type="ECO:0000259" key="10">
    <source>
        <dbReference type="PROSITE" id="PS51710"/>
    </source>
</evidence>
<evidence type="ECO:0000256" key="4">
    <source>
        <dbReference type="ARBA" id="ARBA00022723"/>
    </source>
</evidence>
<dbReference type="PIRSF" id="PIRSF002401">
    <property type="entry name" value="GTP_bd_Obg/CgtA"/>
    <property type="match status" value="1"/>
</dbReference>
<accession>A0A8E1RJM9</accession>
<dbReference type="GO" id="GO:0003924">
    <property type="term" value="F:GTPase activity"/>
    <property type="evidence" value="ECO:0007669"/>
    <property type="project" value="UniProtKB-UniRule"/>
</dbReference>
<dbReference type="EMBL" id="AYYV01000042">
    <property type="protein sequence ID" value="KRM52225.1"/>
    <property type="molecule type" value="Genomic_DNA"/>
</dbReference>
<dbReference type="PRINTS" id="PR00326">
    <property type="entry name" value="GTP1OBG"/>
</dbReference>
<dbReference type="NCBIfam" id="NF008954">
    <property type="entry name" value="PRK12296.1"/>
    <property type="match status" value="1"/>
</dbReference>
<gene>
    <name evidence="9" type="primary">obg</name>
    <name evidence="13" type="ORF">FC95_GL001421</name>
</gene>
<evidence type="ECO:0000313" key="14">
    <source>
        <dbReference type="Proteomes" id="UP000051164"/>
    </source>
</evidence>
<feature type="binding site" evidence="9">
    <location>
        <begin position="165"/>
        <end position="172"/>
    </location>
    <ligand>
        <name>GTP</name>
        <dbReference type="ChEBI" id="CHEBI:37565"/>
    </ligand>
</feature>
<dbReference type="Pfam" id="PF01926">
    <property type="entry name" value="MMR_HSR1"/>
    <property type="match status" value="1"/>
</dbReference>
<dbReference type="GeneID" id="71566133"/>
<dbReference type="Gene3D" id="2.70.210.12">
    <property type="entry name" value="GTP1/OBG domain"/>
    <property type="match status" value="1"/>
</dbReference>
<evidence type="ECO:0000313" key="13">
    <source>
        <dbReference type="EMBL" id="KRM52225.1"/>
    </source>
</evidence>
<dbReference type="SUPFAM" id="SSF82051">
    <property type="entry name" value="Obg GTP-binding protein N-terminal domain"/>
    <property type="match status" value="1"/>
</dbReference>
<dbReference type="HAMAP" id="MF_01454">
    <property type="entry name" value="GTPase_Obg"/>
    <property type="match status" value="1"/>
</dbReference>
<evidence type="ECO:0000259" key="12">
    <source>
        <dbReference type="PROSITE" id="PS51883"/>
    </source>
</evidence>